<proteinExistence type="predicted"/>
<accession>A0ACC2R992</accession>
<protein>
    <submittedName>
        <fullName evidence="1">Uncharacterized protein</fullName>
    </submittedName>
</protein>
<evidence type="ECO:0000313" key="2">
    <source>
        <dbReference type="Proteomes" id="UP001231649"/>
    </source>
</evidence>
<keyword evidence="2" id="KW-1185">Reference proteome</keyword>
<dbReference type="EMBL" id="CM056787">
    <property type="protein sequence ID" value="KAJ8733121.1"/>
    <property type="molecule type" value="Genomic_DNA"/>
</dbReference>
<dbReference type="Proteomes" id="UP001231649">
    <property type="component" value="Chromosome 11"/>
</dbReference>
<gene>
    <name evidence="1" type="ORF">PYW08_001419</name>
</gene>
<organism evidence="1 2">
    <name type="scientific">Mythimna loreyi</name>
    <dbReference type="NCBI Taxonomy" id="667449"/>
    <lineage>
        <taxon>Eukaryota</taxon>
        <taxon>Metazoa</taxon>
        <taxon>Ecdysozoa</taxon>
        <taxon>Arthropoda</taxon>
        <taxon>Hexapoda</taxon>
        <taxon>Insecta</taxon>
        <taxon>Pterygota</taxon>
        <taxon>Neoptera</taxon>
        <taxon>Endopterygota</taxon>
        <taxon>Lepidoptera</taxon>
        <taxon>Glossata</taxon>
        <taxon>Ditrysia</taxon>
        <taxon>Noctuoidea</taxon>
        <taxon>Noctuidae</taxon>
        <taxon>Noctuinae</taxon>
        <taxon>Hadenini</taxon>
        <taxon>Mythimna</taxon>
    </lineage>
</organism>
<evidence type="ECO:0000313" key="1">
    <source>
        <dbReference type="EMBL" id="KAJ8733121.1"/>
    </source>
</evidence>
<sequence length="78" mass="8866">MFALEFGQKSMIELEKYTEFDYKFPKLDMAAVPDLGGAMENWGLIIYSEELVLVTEGVTNTKVKQLVGQIISHENTHQ</sequence>
<comment type="caution">
    <text evidence="1">The sequence shown here is derived from an EMBL/GenBank/DDBJ whole genome shotgun (WGS) entry which is preliminary data.</text>
</comment>
<reference evidence="1" key="1">
    <citation type="submission" date="2023-03" db="EMBL/GenBank/DDBJ databases">
        <title>Chromosome-level genomes of two armyworms, Mythimna separata and Mythimna loreyi, provide insights into the biosynthesis and reception of sex pheromones.</title>
        <authorList>
            <person name="Zhao H."/>
        </authorList>
    </citation>
    <scope>NUCLEOTIDE SEQUENCE</scope>
    <source>
        <strain evidence="1">BeijingLab</strain>
    </source>
</reference>
<name>A0ACC2R992_9NEOP</name>